<dbReference type="EMBL" id="GL883021">
    <property type="protein sequence ID" value="EGG17263.1"/>
    <property type="molecule type" value="Genomic_DNA"/>
</dbReference>
<dbReference type="AlphaFoldDB" id="F4Q5K4"/>
<dbReference type="KEGG" id="dfa:DFA_08254"/>
<gene>
    <name evidence="1" type="ORF">DFA_08254</name>
</gene>
<dbReference type="GeneID" id="14868961"/>
<protein>
    <submittedName>
        <fullName evidence="1">Uncharacterized protein</fullName>
    </submittedName>
</protein>
<dbReference type="RefSeq" id="XP_004355747.1">
    <property type="nucleotide sequence ID" value="XM_004355694.1"/>
</dbReference>
<name>F4Q5K4_CACFS</name>
<dbReference type="Proteomes" id="UP000007797">
    <property type="component" value="Unassembled WGS sequence"/>
</dbReference>
<accession>F4Q5K4</accession>
<keyword evidence="2" id="KW-1185">Reference proteome</keyword>
<evidence type="ECO:0000313" key="2">
    <source>
        <dbReference type="Proteomes" id="UP000007797"/>
    </source>
</evidence>
<organism evidence="1 2">
    <name type="scientific">Cavenderia fasciculata</name>
    <name type="common">Slime mold</name>
    <name type="synonym">Dictyostelium fasciculatum</name>
    <dbReference type="NCBI Taxonomy" id="261658"/>
    <lineage>
        <taxon>Eukaryota</taxon>
        <taxon>Amoebozoa</taxon>
        <taxon>Evosea</taxon>
        <taxon>Eumycetozoa</taxon>
        <taxon>Dictyostelia</taxon>
        <taxon>Acytosteliales</taxon>
        <taxon>Cavenderiaceae</taxon>
        <taxon>Cavenderia</taxon>
    </lineage>
</organism>
<proteinExistence type="predicted"/>
<reference evidence="2" key="1">
    <citation type="journal article" date="2011" name="Genome Res.">
        <title>Phylogeny-wide analysis of social amoeba genomes highlights ancient origins for complex intercellular communication.</title>
        <authorList>
            <person name="Heidel A.J."/>
            <person name="Lawal H.M."/>
            <person name="Felder M."/>
            <person name="Schilde C."/>
            <person name="Helps N.R."/>
            <person name="Tunggal B."/>
            <person name="Rivero F."/>
            <person name="John U."/>
            <person name="Schleicher M."/>
            <person name="Eichinger L."/>
            <person name="Platzer M."/>
            <person name="Noegel A.A."/>
            <person name="Schaap P."/>
            <person name="Gloeckner G."/>
        </authorList>
    </citation>
    <scope>NUCLEOTIDE SEQUENCE [LARGE SCALE GENOMIC DNA]</scope>
    <source>
        <strain evidence="2">SH3</strain>
    </source>
</reference>
<sequence length="60" mass="7029">MILECFKNLSNHGKNNLSILNQTFNTTMMDIDSNMNMNIVCKKKTTDHFHPINDRTGRRM</sequence>
<evidence type="ECO:0000313" key="1">
    <source>
        <dbReference type="EMBL" id="EGG17263.1"/>
    </source>
</evidence>